<dbReference type="STRING" id="1434701.SAMN05443634_10568"/>
<dbReference type="InterPro" id="IPR009045">
    <property type="entry name" value="Zn_M74/Hedgehog-like"/>
</dbReference>
<dbReference type="PANTHER" id="PTHR34385:SF1">
    <property type="entry name" value="PEPTIDOGLYCAN L-ALANYL-D-GLUTAMATE ENDOPEPTIDASE CWLK"/>
    <property type="match status" value="1"/>
</dbReference>
<evidence type="ECO:0000256" key="1">
    <source>
        <dbReference type="SAM" id="SignalP"/>
    </source>
</evidence>
<keyword evidence="4" id="KW-0378">Hydrolase</keyword>
<feature type="signal peptide" evidence="1">
    <location>
        <begin position="1"/>
        <end position="24"/>
    </location>
</feature>
<evidence type="ECO:0000313" key="3">
    <source>
        <dbReference type="EMBL" id="GGE98471.1"/>
    </source>
</evidence>
<accession>A0A1M6X1A5</accession>
<reference evidence="4" key="2">
    <citation type="submission" date="2016-11" db="EMBL/GenBank/DDBJ databases">
        <authorList>
            <person name="Jaros S."/>
            <person name="Januszkiewicz K."/>
            <person name="Wedrychowicz H."/>
        </authorList>
    </citation>
    <scope>NUCLEOTIDE SEQUENCE [LARGE SCALE GENOMIC DNA]</scope>
    <source>
        <strain evidence="4">DSM 27989</strain>
    </source>
</reference>
<dbReference type="Proteomes" id="UP000650994">
    <property type="component" value="Unassembled WGS sequence"/>
</dbReference>
<evidence type="ECO:0000313" key="6">
    <source>
        <dbReference type="Proteomes" id="UP000650994"/>
    </source>
</evidence>
<dbReference type="RefSeq" id="WP_072931016.1">
    <property type="nucleotide sequence ID" value="NZ_BMFL01000009.1"/>
</dbReference>
<keyword evidence="6" id="KW-1185">Reference proteome</keyword>
<keyword evidence="1" id="KW-0732">Signal</keyword>
<reference evidence="3" key="1">
    <citation type="journal article" date="2014" name="Int. J. Syst. Evol. Microbiol.">
        <title>Complete genome of a new Firmicutes species belonging to the dominant human colonic microbiota ('Ruminococcus bicirculans') reveals two chromosomes and a selective capacity to utilize plant glucans.</title>
        <authorList>
            <consortium name="NISC Comparative Sequencing Program"/>
            <person name="Wegmann U."/>
            <person name="Louis P."/>
            <person name="Goesmann A."/>
            <person name="Henrissat B."/>
            <person name="Duncan S.H."/>
            <person name="Flint H.J."/>
        </authorList>
    </citation>
    <scope>NUCLEOTIDE SEQUENCE</scope>
    <source>
        <strain evidence="3">CGMCC 1.12707</strain>
    </source>
</reference>
<dbReference type="InterPro" id="IPR052179">
    <property type="entry name" value="DD-CPase-like"/>
</dbReference>
<dbReference type="GO" id="GO:0004180">
    <property type="term" value="F:carboxypeptidase activity"/>
    <property type="evidence" value="ECO:0007669"/>
    <property type="project" value="UniProtKB-KW"/>
</dbReference>
<keyword evidence="4" id="KW-0121">Carboxypeptidase</keyword>
<dbReference type="PANTHER" id="PTHR34385">
    <property type="entry name" value="D-ALANYL-D-ALANINE CARBOXYPEPTIDASE"/>
    <property type="match status" value="1"/>
</dbReference>
<evidence type="ECO:0000313" key="5">
    <source>
        <dbReference type="Proteomes" id="UP000184120"/>
    </source>
</evidence>
<gene>
    <name evidence="3" type="ORF">GCM10010984_15090</name>
    <name evidence="4" type="ORF">SAMN05443634_10568</name>
</gene>
<name>A0A1M6X1A5_9FLAO</name>
<feature type="chain" id="PRO_5012161117" evidence="1">
    <location>
        <begin position="25"/>
        <end position="260"/>
    </location>
</feature>
<dbReference type="Gene3D" id="3.30.1380.10">
    <property type="match status" value="1"/>
</dbReference>
<reference evidence="3" key="5">
    <citation type="submission" date="2024-05" db="EMBL/GenBank/DDBJ databases">
        <authorList>
            <person name="Sun Q."/>
            <person name="Zhou Y."/>
        </authorList>
    </citation>
    <scope>NUCLEOTIDE SEQUENCE</scope>
    <source>
        <strain evidence="3">CGMCC 1.12707</strain>
    </source>
</reference>
<dbReference type="EMBL" id="BMFL01000009">
    <property type="protein sequence ID" value="GGE98471.1"/>
    <property type="molecule type" value="Genomic_DNA"/>
</dbReference>
<dbReference type="AlphaFoldDB" id="A0A1M6X1A5"/>
<protein>
    <submittedName>
        <fullName evidence="4">D-alanyl-D-alanine carboxypeptidase</fullName>
    </submittedName>
</protein>
<evidence type="ECO:0000313" key="4">
    <source>
        <dbReference type="EMBL" id="SHK99629.1"/>
    </source>
</evidence>
<dbReference type="SUPFAM" id="SSF55166">
    <property type="entry name" value="Hedgehog/DD-peptidase"/>
    <property type="match status" value="1"/>
</dbReference>
<dbReference type="GO" id="GO:0006508">
    <property type="term" value="P:proteolysis"/>
    <property type="evidence" value="ECO:0007669"/>
    <property type="project" value="InterPro"/>
</dbReference>
<dbReference type="InterPro" id="IPR003709">
    <property type="entry name" value="VanY-like_core_dom"/>
</dbReference>
<proteinExistence type="predicted"/>
<evidence type="ECO:0000259" key="2">
    <source>
        <dbReference type="Pfam" id="PF02557"/>
    </source>
</evidence>
<reference evidence="6" key="4">
    <citation type="journal article" date="2019" name="Int. J. Syst. Evol. Microbiol.">
        <title>The Global Catalogue of Microorganisms (GCM) 10K type strain sequencing project: providing services to taxonomists for standard genome sequencing and annotation.</title>
        <authorList>
            <consortium name="The Broad Institute Genomics Platform"/>
            <consortium name="The Broad Institute Genome Sequencing Center for Infectious Disease"/>
            <person name="Wu L."/>
            <person name="Ma J."/>
        </authorList>
    </citation>
    <scope>NUCLEOTIDE SEQUENCE [LARGE SCALE GENOMIC DNA]</scope>
    <source>
        <strain evidence="6">CGMCC 1.12707</strain>
    </source>
</reference>
<feature type="domain" description="D-alanyl-D-alanine carboxypeptidase-like core" evidence="2">
    <location>
        <begin position="67"/>
        <end position="209"/>
    </location>
</feature>
<dbReference type="Proteomes" id="UP000184120">
    <property type="component" value="Unassembled WGS sequence"/>
</dbReference>
<reference evidence="5" key="3">
    <citation type="submission" date="2016-11" db="EMBL/GenBank/DDBJ databases">
        <authorList>
            <person name="Varghese N."/>
            <person name="Submissions S."/>
        </authorList>
    </citation>
    <scope>NUCLEOTIDE SEQUENCE [LARGE SCALE GENOMIC DNA]</scope>
    <source>
        <strain evidence="5">DSM 27989</strain>
    </source>
</reference>
<dbReference type="OrthoDB" id="9792074at2"/>
<dbReference type="Pfam" id="PF02557">
    <property type="entry name" value="VanY"/>
    <property type="match status" value="1"/>
</dbReference>
<sequence length="260" mass="29976">MYNNNIIKYSFLATVLLVLNTSCAFGSNEKTNQEDNTENMADSINSTFTTDELIGKGNPNLVGKNYKLLPEVAKQFELMKAEAKKAGFNIHVVSSYRNFSYQTGIWERKYKANQAKKLDAKKNIDKIIEYSTIPGTSRHHWGTDFDIIDATKGIPSDPLNEKHFNEGGSMHKFKLWLDENASKYGFYLVYTDSPTRKGFKYEPWHFSYKAISEPMLQAYNKLDIKKILQENKLMGSENFSDEFIKKYKNDNILDINPKLK</sequence>
<dbReference type="EMBL" id="FRBH01000005">
    <property type="protein sequence ID" value="SHK99629.1"/>
    <property type="molecule type" value="Genomic_DNA"/>
</dbReference>
<organism evidence="4 5">
    <name type="scientific">Chishuiella changwenlii</name>
    <dbReference type="NCBI Taxonomy" id="1434701"/>
    <lineage>
        <taxon>Bacteria</taxon>
        <taxon>Pseudomonadati</taxon>
        <taxon>Bacteroidota</taxon>
        <taxon>Flavobacteriia</taxon>
        <taxon>Flavobacteriales</taxon>
        <taxon>Weeksellaceae</taxon>
        <taxon>Chishuiella</taxon>
    </lineage>
</organism>
<dbReference type="CDD" id="cd14847">
    <property type="entry name" value="DD-carboxypeptidase_like"/>
    <property type="match status" value="1"/>
</dbReference>
<keyword evidence="4" id="KW-0645">Protease</keyword>